<sequence>MTSPGHSSSGHEMHEAGDVLGAPAPAVERGAPVRKTSTTFHEPPDYRGADLDLEGGQGATRQTRTFSRREASRIDSAHFFGGDVAAEKQELHLERFASQKGKDQIVVHWEGENDSENPLTWSFAYKCYLTVCAAVLVLNSTFTSSCPSGIVTQMEEYFGFGQIVGILTISLWVAGYCLGPLIWGPLSERIGRRPVFLISIFAYTIWNVACALAHNTPSILVFRFLGGVFGAAPLTTSGGTIADVWDAKRRGIALSLFSVAPFAGPALGPIVSGAISVTGTSWRWVYWVCAMFSGACFVIVFATMKETYAPVILKRKAQRIRKETGSSIYVAPLELTPLHAKTLLHDTLLFPFAMLLREPILAAMALYLGFVYGLIYLQFEAFPIIFQTPQPQGYGYNGLLGGVCFLSLFTGGVIGCIFYVVFFNPRYVRLVDEYAAKGQRVPPEERLYVVCIAAPCLAASFFWIGWTGKPSISAASPLCAGVLLGFAILLIFLGLFNYIVDTYLSRAASALAGNTVVRSAFGAGFPLFAGQMYNRLGTPWASSLLGFLAVVLGVVPFVLVAYGPKIRALSKHAAD</sequence>
<accession>A0A316Z9H2</accession>
<protein>
    <submittedName>
        <fullName evidence="8">MFS general substrate transporter</fullName>
    </submittedName>
</protein>
<gene>
    <name evidence="8" type="ORF">FA09DRAFT_318540</name>
</gene>
<keyword evidence="9" id="KW-1185">Reference proteome</keyword>
<dbReference type="PANTHER" id="PTHR23502">
    <property type="entry name" value="MAJOR FACILITATOR SUPERFAMILY"/>
    <property type="match status" value="1"/>
</dbReference>
<feature type="transmembrane region" description="Helical" evidence="6">
    <location>
        <begin position="220"/>
        <end position="242"/>
    </location>
</feature>
<dbReference type="Pfam" id="PF07690">
    <property type="entry name" value="MFS_1"/>
    <property type="match status" value="1"/>
</dbReference>
<dbReference type="PROSITE" id="PS50850">
    <property type="entry name" value="MFS"/>
    <property type="match status" value="1"/>
</dbReference>
<dbReference type="CDD" id="cd17323">
    <property type="entry name" value="MFS_Tpo1_MDR_like"/>
    <property type="match status" value="1"/>
</dbReference>
<dbReference type="SUPFAM" id="SSF103473">
    <property type="entry name" value="MFS general substrate transporter"/>
    <property type="match status" value="1"/>
</dbReference>
<keyword evidence="3 6" id="KW-1133">Transmembrane helix</keyword>
<feature type="transmembrane region" description="Helical" evidence="6">
    <location>
        <begin position="508"/>
        <end position="528"/>
    </location>
</feature>
<dbReference type="Proteomes" id="UP000245946">
    <property type="component" value="Unassembled WGS sequence"/>
</dbReference>
<evidence type="ECO:0000313" key="8">
    <source>
        <dbReference type="EMBL" id="PWN98231.1"/>
    </source>
</evidence>
<name>A0A316Z9H2_9BASI</name>
<reference evidence="8 9" key="1">
    <citation type="journal article" date="2018" name="Mol. Biol. Evol.">
        <title>Broad Genomic Sampling Reveals a Smut Pathogenic Ancestry of the Fungal Clade Ustilaginomycotina.</title>
        <authorList>
            <person name="Kijpornyongpan T."/>
            <person name="Mondo S.J."/>
            <person name="Barry K."/>
            <person name="Sandor L."/>
            <person name="Lee J."/>
            <person name="Lipzen A."/>
            <person name="Pangilinan J."/>
            <person name="LaButti K."/>
            <person name="Hainaut M."/>
            <person name="Henrissat B."/>
            <person name="Grigoriev I.V."/>
            <person name="Spatafora J.W."/>
            <person name="Aime M.C."/>
        </authorList>
    </citation>
    <scope>NUCLEOTIDE SEQUENCE [LARGE SCALE GENOMIC DNA]</scope>
    <source>
        <strain evidence="8 9">MCA 4186</strain>
    </source>
</reference>
<evidence type="ECO:0000256" key="6">
    <source>
        <dbReference type="SAM" id="Phobius"/>
    </source>
</evidence>
<feature type="region of interest" description="Disordered" evidence="5">
    <location>
        <begin position="30"/>
        <end position="67"/>
    </location>
</feature>
<dbReference type="InterPro" id="IPR020846">
    <property type="entry name" value="MFS_dom"/>
</dbReference>
<feature type="transmembrane region" description="Helical" evidence="6">
    <location>
        <begin position="162"/>
        <end position="183"/>
    </location>
</feature>
<dbReference type="STRING" id="58919.A0A316Z9H2"/>
<comment type="subcellular location">
    <subcellularLocation>
        <location evidence="1">Membrane</location>
        <topology evidence="1">Multi-pass membrane protein</topology>
    </subcellularLocation>
</comment>
<feature type="transmembrane region" description="Helical" evidence="6">
    <location>
        <begin position="540"/>
        <end position="562"/>
    </location>
</feature>
<dbReference type="GeneID" id="37268450"/>
<keyword evidence="4 6" id="KW-0472">Membrane</keyword>
<evidence type="ECO:0000256" key="5">
    <source>
        <dbReference type="SAM" id="MobiDB-lite"/>
    </source>
</evidence>
<dbReference type="FunFam" id="1.20.1250.20:FF:000011">
    <property type="entry name" value="MFS multidrug transporter, putative"/>
    <property type="match status" value="1"/>
</dbReference>
<feature type="transmembrane region" description="Helical" evidence="6">
    <location>
        <begin position="254"/>
        <end position="278"/>
    </location>
</feature>
<dbReference type="RefSeq" id="XP_025598510.1">
    <property type="nucleotide sequence ID" value="XM_025740906.1"/>
</dbReference>
<dbReference type="PANTHER" id="PTHR23502:SF173">
    <property type="entry name" value="MFS-MULTIDRUG-RESISTANCE TRANSPORTER-RELATED"/>
    <property type="match status" value="1"/>
</dbReference>
<evidence type="ECO:0000256" key="4">
    <source>
        <dbReference type="ARBA" id="ARBA00023136"/>
    </source>
</evidence>
<dbReference type="Gene3D" id="1.20.1250.20">
    <property type="entry name" value="MFS general substrate transporter like domains"/>
    <property type="match status" value="1"/>
</dbReference>
<dbReference type="InterPro" id="IPR036259">
    <property type="entry name" value="MFS_trans_sf"/>
</dbReference>
<feature type="transmembrane region" description="Helical" evidence="6">
    <location>
        <begin position="472"/>
        <end position="496"/>
    </location>
</feature>
<feature type="transmembrane region" description="Helical" evidence="6">
    <location>
        <begin position="284"/>
        <end position="304"/>
    </location>
</feature>
<proteinExistence type="predicted"/>
<feature type="domain" description="Major facilitator superfamily (MFS) profile" evidence="7">
    <location>
        <begin position="129"/>
        <end position="575"/>
    </location>
</feature>
<dbReference type="GO" id="GO:0005886">
    <property type="term" value="C:plasma membrane"/>
    <property type="evidence" value="ECO:0007669"/>
    <property type="project" value="TreeGrafter"/>
</dbReference>
<evidence type="ECO:0000256" key="2">
    <source>
        <dbReference type="ARBA" id="ARBA00022692"/>
    </source>
</evidence>
<evidence type="ECO:0000313" key="9">
    <source>
        <dbReference type="Proteomes" id="UP000245946"/>
    </source>
</evidence>
<dbReference type="InterPro" id="IPR011701">
    <property type="entry name" value="MFS"/>
</dbReference>
<feature type="transmembrane region" description="Helical" evidence="6">
    <location>
        <begin position="399"/>
        <end position="422"/>
    </location>
</feature>
<organism evidence="8 9">
    <name type="scientific">Tilletiopsis washingtonensis</name>
    <dbReference type="NCBI Taxonomy" id="58919"/>
    <lineage>
        <taxon>Eukaryota</taxon>
        <taxon>Fungi</taxon>
        <taxon>Dikarya</taxon>
        <taxon>Basidiomycota</taxon>
        <taxon>Ustilaginomycotina</taxon>
        <taxon>Exobasidiomycetes</taxon>
        <taxon>Entylomatales</taxon>
        <taxon>Entylomatales incertae sedis</taxon>
        <taxon>Tilletiopsis</taxon>
    </lineage>
</organism>
<feature type="transmembrane region" description="Helical" evidence="6">
    <location>
        <begin position="123"/>
        <end position="142"/>
    </location>
</feature>
<evidence type="ECO:0000256" key="3">
    <source>
        <dbReference type="ARBA" id="ARBA00022989"/>
    </source>
</evidence>
<dbReference type="EMBL" id="KZ819292">
    <property type="protein sequence ID" value="PWN98231.1"/>
    <property type="molecule type" value="Genomic_DNA"/>
</dbReference>
<feature type="transmembrane region" description="Helical" evidence="6">
    <location>
        <begin position="360"/>
        <end position="379"/>
    </location>
</feature>
<dbReference type="AlphaFoldDB" id="A0A316Z9H2"/>
<feature type="transmembrane region" description="Helical" evidence="6">
    <location>
        <begin position="195"/>
        <end position="214"/>
    </location>
</feature>
<feature type="transmembrane region" description="Helical" evidence="6">
    <location>
        <begin position="447"/>
        <end position="466"/>
    </location>
</feature>
<evidence type="ECO:0000259" key="7">
    <source>
        <dbReference type="PROSITE" id="PS50850"/>
    </source>
</evidence>
<keyword evidence="2 6" id="KW-0812">Transmembrane</keyword>
<dbReference type="OrthoDB" id="9986881at2759"/>
<dbReference type="GO" id="GO:0022857">
    <property type="term" value="F:transmembrane transporter activity"/>
    <property type="evidence" value="ECO:0007669"/>
    <property type="project" value="InterPro"/>
</dbReference>
<evidence type="ECO:0000256" key="1">
    <source>
        <dbReference type="ARBA" id="ARBA00004141"/>
    </source>
</evidence>